<dbReference type="RefSeq" id="XP_021875401.1">
    <property type="nucleotide sequence ID" value="XM_022020122.1"/>
</dbReference>
<sequence>MNSNGFASAFASQGAGTGVFGIQGNAFNSTRNFNGAGNGNVFSQGAASNQLGFNNSINNNNSGGNGNNQGVFGVSAFDNSSYHGNRSSINNVNINRTAVFDATGNVIGGSTMSQRGGRGRGRGNGSHPRGDRGGGRGGSGSHRGSANKTYIPSGSMSTQSAFGALSSTPLSSTGFGVQAKEKRNHDAIGARSPAHDNSLNSSRLSGAVDSSSRLQGLDASEDADSRLARFSAVPVGNRYEERSE</sequence>
<evidence type="ECO:0000313" key="2">
    <source>
        <dbReference type="EMBL" id="ORY95201.1"/>
    </source>
</evidence>
<keyword evidence="3" id="KW-1185">Reference proteome</keyword>
<evidence type="ECO:0000313" key="3">
    <source>
        <dbReference type="Proteomes" id="UP000193648"/>
    </source>
</evidence>
<feature type="region of interest" description="Disordered" evidence="1">
    <location>
        <begin position="189"/>
        <end position="224"/>
    </location>
</feature>
<evidence type="ECO:0000256" key="1">
    <source>
        <dbReference type="SAM" id="MobiDB-lite"/>
    </source>
</evidence>
<dbReference type="GeneID" id="33561966"/>
<dbReference type="AlphaFoldDB" id="A0A1Y2G5L9"/>
<feature type="region of interest" description="Disordered" evidence="1">
    <location>
        <begin position="105"/>
        <end position="168"/>
    </location>
</feature>
<protein>
    <submittedName>
        <fullName evidence="2">Uncharacterized protein</fullName>
    </submittedName>
</protein>
<accession>A0A1Y2G5L9</accession>
<gene>
    <name evidence="2" type="ORF">BCR41DRAFT_240284</name>
</gene>
<dbReference type="EMBL" id="MCFF01000082">
    <property type="protein sequence ID" value="ORY95201.1"/>
    <property type="molecule type" value="Genomic_DNA"/>
</dbReference>
<comment type="caution">
    <text evidence="2">The sequence shown here is derived from an EMBL/GenBank/DDBJ whole genome shotgun (WGS) entry which is preliminary data.</text>
</comment>
<proteinExistence type="predicted"/>
<feature type="compositionally biased region" description="Polar residues" evidence="1">
    <location>
        <begin position="146"/>
        <end position="168"/>
    </location>
</feature>
<dbReference type="InParanoid" id="A0A1Y2G5L9"/>
<reference evidence="2 3" key="1">
    <citation type="submission" date="2016-07" db="EMBL/GenBank/DDBJ databases">
        <title>Pervasive Adenine N6-methylation of Active Genes in Fungi.</title>
        <authorList>
            <consortium name="DOE Joint Genome Institute"/>
            <person name="Mondo S.J."/>
            <person name="Dannebaum R.O."/>
            <person name="Kuo R.C."/>
            <person name="Labutti K."/>
            <person name="Haridas S."/>
            <person name="Kuo A."/>
            <person name="Salamov A."/>
            <person name="Ahrendt S.R."/>
            <person name="Lipzen A."/>
            <person name="Sullivan W."/>
            <person name="Andreopoulos W.B."/>
            <person name="Clum A."/>
            <person name="Lindquist E."/>
            <person name="Daum C."/>
            <person name="Ramamoorthy G.K."/>
            <person name="Gryganskyi A."/>
            <person name="Culley D."/>
            <person name="Magnuson J.K."/>
            <person name="James T.Y."/>
            <person name="O'Malley M.A."/>
            <person name="Stajich J.E."/>
            <person name="Spatafora J.W."/>
            <person name="Visel A."/>
            <person name="Grigoriev I.V."/>
        </authorList>
    </citation>
    <scope>NUCLEOTIDE SEQUENCE [LARGE SCALE GENOMIC DNA]</scope>
    <source>
        <strain evidence="2 3">NRRL 3116</strain>
    </source>
</reference>
<name>A0A1Y2G5L9_9FUNG</name>
<feature type="compositionally biased region" description="Polar residues" evidence="1">
    <location>
        <begin position="195"/>
        <end position="214"/>
    </location>
</feature>
<organism evidence="2 3">
    <name type="scientific">Lobosporangium transversale</name>
    <dbReference type="NCBI Taxonomy" id="64571"/>
    <lineage>
        <taxon>Eukaryota</taxon>
        <taxon>Fungi</taxon>
        <taxon>Fungi incertae sedis</taxon>
        <taxon>Mucoromycota</taxon>
        <taxon>Mortierellomycotina</taxon>
        <taxon>Mortierellomycetes</taxon>
        <taxon>Mortierellales</taxon>
        <taxon>Mortierellaceae</taxon>
        <taxon>Lobosporangium</taxon>
    </lineage>
</organism>
<dbReference type="Proteomes" id="UP000193648">
    <property type="component" value="Unassembled WGS sequence"/>
</dbReference>